<dbReference type="PANTHER" id="PTHR13054:SF2">
    <property type="entry name" value="PROTEIN DGCR6"/>
    <property type="match status" value="1"/>
</dbReference>
<accession>A0A6P8J648</accession>
<evidence type="ECO:0000313" key="4">
    <source>
        <dbReference type="RefSeq" id="XP_031575222.1"/>
    </source>
</evidence>
<evidence type="ECO:0000256" key="1">
    <source>
        <dbReference type="ARBA" id="ARBA00005939"/>
    </source>
</evidence>
<sequence length="225" mass="26192">MAYYGGGGGYRPPKVNYLPNIDSNLLATVRDEMNRKEEEKREQQRKREADSRKVAYYLTQLQAMVRELPGNSKSKLTFDILSAIATSLLDGTVFDIVRGLEDIQQLTERNLLNKRMKLVNSHKAQRMEMTKRHNKSIEDCQQRPHNLPVVERDNLEEKQKLEAKLDNEMMQLDQKLVLELDQIVCDQQATFERAGVPLFFVTNNPEDTRIQMHILEFIQRLMPSS</sequence>
<keyword evidence="2" id="KW-0175">Coiled coil</keyword>
<dbReference type="AlphaFoldDB" id="A0A6P8J648"/>
<dbReference type="GeneID" id="116308858"/>
<dbReference type="InParanoid" id="A0A6P8J648"/>
<dbReference type="Proteomes" id="UP000515163">
    <property type="component" value="Unplaced"/>
</dbReference>
<evidence type="ECO:0000256" key="2">
    <source>
        <dbReference type="SAM" id="Coils"/>
    </source>
</evidence>
<reference evidence="4" key="1">
    <citation type="submission" date="2025-08" db="UniProtKB">
        <authorList>
            <consortium name="RefSeq"/>
        </authorList>
    </citation>
    <scope>IDENTIFICATION</scope>
    <source>
        <tissue evidence="4">Tentacle</tissue>
    </source>
</reference>
<evidence type="ECO:0000313" key="3">
    <source>
        <dbReference type="Proteomes" id="UP000515163"/>
    </source>
</evidence>
<dbReference type="FunCoup" id="A0A6P8J648">
    <property type="interactions" value="140"/>
</dbReference>
<organism evidence="3 4">
    <name type="scientific">Actinia tenebrosa</name>
    <name type="common">Australian red waratah sea anemone</name>
    <dbReference type="NCBI Taxonomy" id="6105"/>
    <lineage>
        <taxon>Eukaryota</taxon>
        <taxon>Metazoa</taxon>
        <taxon>Cnidaria</taxon>
        <taxon>Anthozoa</taxon>
        <taxon>Hexacorallia</taxon>
        <taxon>Actiniaria</taxon>
        <taxon>Actiniidae</taxon>
        <taxon>Actinia</taxon>
    </lineage>
</organism>
<name>A0A6P8J648_ACTTE</name>
<dbReference type="PANTHER" id="PTHR13054">
    <property type="entry name" value="DIGEORGE SYNDROME CRITICAL REGION 6 DGCR6 FAMILY MEMBER"/>
    <property type="match status" value="1"/>
</dbReference>
<feature type="coiled-coil region" evidence="2">
    <location>
        <begin position="26"/>
        <end position="53"/>
    </location>
</feature>
<dbReference type="OrthoDB" id="21617at2759"/>
<proteinExistence type="inferred from homology"/>
<dbReference type="RefSeq" id="XP_031575222.1">
    <property type="nucleotide sequence ID" value="XM_031719362.1"/>
</dbReference>
<keyword evidence="3" id="KW-1185">Reference proteome</keyword>
<protein>
    <submittedName>
        <fullName evidence="4">Protein DGCR6-like</fullName>
    </submittedName>
</protein>
<comment type="similarity">
    <text evidence="1">Belongs to the gonadal family.</text>
</comment>
<gene>
    <name evidence="4" type="primary">LOC116308858</name>
</gene>
<dbReference type="InterPro" id="IPR010849">
    <property type="entry name" value="Gonadal"/>
</dbReference>
<dbReference type="KEGG" id="aten:116308858"/>
<dbReference type="Pfam" id="PF07324">
    <property type="entry name" value="DGCR6"/>
    <property type="match status" value="1"/>
</dbReference>